<gene>
    <name evidence="2" type="ORF">FKX85_01785</name>
</gene>
<dbReference type="KEGG" id="echi:FKX85_01785"/>
<reference evidence="2 3" key="1">
    <citation type="submission" date="2019-06" db="EMBL/GenBank/DDBJ databases">
        <title>Echinicola alkalisoli sp. nov. isolated from saline soil.</title>
        <authorList>
            <person name="Sun J.-Q."/>
            <person name="Xu L."/>
        </authorList>
    </citation>
    <scope>NUCLEOTIDE SEQUENCE [LARGE SCALE GENOMIC DNA]</scope>
    <source>
        <strain evidence="2 3">LN3S3</strain>
    </source>
</reference>
<feature type="signal peptide" evidence="1">
    <location>
        <begin position="1"/>
        <end position="24"/>
    </location>
</feature>
<organism evidence="2 3">
    <name type="scientific">Echinicola soli</name>
    <dbReference type="NCBI Taxonomy" id="2591634"/>
    <lineage>
        <taxon>Bacteria</taxon>
        <taxon>Pseudomonadati</taxon>
        <taxon>Bacteroidota</taxon>
        <taxon>Cytophagia</taxon>
        <taxon>Cytophagales</taxon>
        <taxon>Cyclobacteriaceae</taxon>
        <taxon>Echinicola</taxon>
    </lineage>
</organism>
<accession>A0A514CDE9</accession>
<dbReference type="EMBL" id="CP041253">
    <property type="protein sequence ID" value="QDH77842.1"/>
    <property type="molecule type" value="Genomic_DNA"/>
</dbReference>
<keyword evidence="3" id="KW-1185">Reference proteome</keyword>
<dbReference type="AlphaFoldDB" id="A0A514CDE9"/>
<evidence type="ECO:0000313" key="3">
    <source>
        <dbReference type="Proteomes" id="UP000316614"/>
    </source>
</evidence>
<dbReference type="Proteomes" id="UP000316614">
    <property type="component" value="Chromosome"/>
</dbReference>
<evidence type="ECO:0000313" key="2">
    <source>
        <dbReference type="EMBL" id="QDH77842.1"/>
    </source>
</evidence>
<name>A0A514CDE9_9BACT</name>
<keyword evidence="1" id="KW-0732">Signal</keyword>
<proteinExistence type="predicted"/>
<dbReference type="OrthoDB" id="838235at2"/>
<feature type="chain" id="PRO_5022200958" evidence="1">
    <location>
        <begin position="25"/>
        <end position="307"/>
    </location>
</feature>
<dbReference type="RefSeq" id="WP_141613106.1">
    <property type="nucleotide sequence ID" value="NZ_CP041253.1"/>
</dbReference>
<dbReference type="Gene3D" id="2.160.20.120">
    <property type="match status" value="1"/>
</dbReference>
<protein>
    <submittedName>
        <fullName evidence="2">DUF4097 domain-containing protein</fullName>
    </submittedName>
</protein>
<sequence length="307" mass="32223">MKNLLTHISLVAYLFLAASTVALGQTKIEKSFENIHKLDIEGGSIEISYKGDAGQELIEVVADLGNDEDAGKNLVFVTIGNTLKISYQTPPNSWKNNNKGKRYVRITGPEAIDLSAVNSSGKMYISTVKSDKIYLKASSGMIEAEDLTGDLDIKASSGKISVKRVTGNVLCKVSSGMAALEYIKGNTDITSSSGKIEANHISGEVNVSVTSGSASLEDISTVGSMKLSSGHVKAKKVGFGPNTSFHGNSGAFHIKANADLAMYNYDLSAGSGMVKVGGSNSSDHLVINNQGAYTITGKIGSGMISIE</sequence>
<evidence type="ECO:0000256" key="1">
    <source>
        <dbReference type="SAM" id="SignalP"/>
    </source>
</evidence>